<organism evidence="2 3">
    <name type="scientific">Mauremys mutica</name>
    <name type="common">yellowpond turtle</name>
    <dbReference type="NCBI Taxonomy" id="74926"/>
    <lineage>
        <taxon>Eukaryota</taxon>
        <taxon>Metazoa</taxon>
        <taxon>Chordata</taxon>
        <taxon>Craniata</taxon>
        <taxon>Vertebrata</taxon>
        <taxon>Euteleostomi</taxon>
        <taxon>Archelosauria</taxon>
        <taxon>Testudinata</taxon>
        <taxon>Testudines</taxon>
        <taxon>Cryptodira</taxon>
        <taxon>Durocryptodira</taxon>
        <taxon>Testudinoidea</taxon>
        <taxon>Geoemydidae</taxon>
        <taxon>Geoemydinae</taxon>
        <taxon>Mauremys</taxon>
    </lineage>
</organism>
<reference evidence="2" key="1">
    <citation type="submission" date="2021-09" db="EMBL/GenBank/DDBJ databases">
        <title>The genome of Mauremys mutica provides insights into the evolution of semi-aquatic lifestyle.</title>
        <authorList>
            <person name="Gong S."/>
            <person name="Gao Y."/>
        </authorList>
    </citation>
    <scope>NUCLEOTIDE SEQUENCE</scope>
    <source>
        <strain evidence="2">MM-2020</strain>
        <tissue evidence="2">Muscle</tissue>
    </source>
</reference>
<evidence type="ECO:0000256" key="1">
    <source>
        <dbReference type="SAM" id="Coils"/>
    </source>
</evidence>
<evidence type="ECO:0000313" key="2">
    <source>
        <dbReference type="EMBL" id="KAH1183318.1"/>
    </source>
</evidence>
<comment type="caution">
    <text evidence="2">The sequence shown here is derived from an EMBL/GenBank/DDBJ whole genome shotgun (WGS) entry which is preliminary data.</text>
</comment>
<name>A0A9D3XNS4_9SAUR</name>
<dbReference type="SUPFAM" id="SSF90257">
    <property type="entry name" value="Myosin rod fragments"/>
    <property type="match status" value="1"/>
</dbReference>
<sequence>MIDAERENSLAAALDEKQRIFDKVLAEWKAKYEESQSELEASLKESWSLSTELFKMKNAYGETLDQLETIKRENKNLQLEIADFTKEIAENGKTTYELEKAKKLTEIEKSDMQMALEKAEVSSFEISEEERFRVLDLHRAFMWVTIANAP</sequence>
<accession>A0A9D3XNS4</accession>
<keyword evidence="1" id="KW-0175">Coiled coil</keyword>
<protein>
    <recommendedName>
        <fullName evidence="4">Myosin heavy chain</fullName>
    </recommendedName>
</protein>
<gene>
    <name evidence="2" type="ORF">KIL84_004810</name>
</gene>
<keyword evidence="3" id="KW-1185">Reference proteome</keyword>
<evidence type="ECO:0008006" key="4">
    <source>
        <dbReference type="Google" id="ProtNLM"/>
    </source>
</evidence>
<proteinExistence type="predicted"/>
<dbReference type="AlphaFoldDB" id="A0A9D3XNS4"/>
<dbReference type="EMBL" id="JAHDVG010000466">
    <property type="protein sequence ID" value="KAH1183318.1"/>
    <property type="molecule type" value="Genomic_DNA"/>
</dbReference>
<feature type="coiled-coil region" evidence="1">
    <location>
        <begin position="25"/>
        <end position="87"/>
    </location>
</feature>
<dbReference type="Proteomes" id="UP000827986">
    <property type="component" value="Unassembled WGS sequence"/>
</dbReference>
<evidence type="ECO:0000313" key="3">
    <source>
        <dbReference type="Proteomes" id="UP000827986"/>
    </source>
</evidence>